<evidence type="ECO:0000313" key="3">
    <source>
        <dbReference type="EMBL" id="MBB4034551.1"/>
    </source>
</evidence>
<keyword evidence="1" id="KW-0812">Transmembrane</keyword>
<feature type="transmembrane region" description="Helical" evidence="1">
    <location>
        <begin position="12"/>
        <end position="30"/>
    </location>
</feature>
<feature type="transmembrane region" description="Helical" evidence="1">
    <location>
        <begin position="123"/>
        <end position="142"/>
    </location>
</feature>
<comment type="caution">
    <text evidence="3">The sequence shown here is derived from an EMBL/GenBank/DDBJ whole genome shotgun (WGS) entry which is preliminary data.</text>
</comment>
<feature type="transmembrane region" description="Helical" evidence="1">
    <location>
        <begin position="149"/>
        <end position="172"/>
    </location>
</feature>
<keyword evidence="3" id="KW-0808">Transferase</keyword>
<evidence type="ECO:0000256" key="1">
    <source>
        <dbReference type="SAM" id="Phobius"/>
    </source>
</evidence>
<name>A0A840CH55_9BACT</name>
<reference evidence="3 4" key="1">
    <citation type="submission" date="2020-08" db="EMBL/GenBank/DDBJ databases">
        <title>Genomic Encyclopedia of Type Strains, Phase IV (KMG-IV): sequencing the most valuable type-strain genomes for metagenomic binning, comparative biology and taxonomic classification.</title>
        <authorList>
            <person name="Goeker M."/>
        </authorList>
    </citation>
    <scope>NUCLEOTIDE SEQUENCE [LARGE SCALE GENOMIC DNA]</scope>
    <source>
        <strain evidence="3 4">DSM 104969</strain>
    </source>
</reference>
<dbReference type="RefSeq" id="WP_183305515.1">
    <property type="nucleotide sequence ID" value="NZ_JACIEP010000002.1"/>
</dbReference>
<evidence type="ECO:0000259" key="2">
    <source>
        <dbReference type="Pfam" id="PF01757"/>
    </source>
</evidence>
<dbReference type="Pfam" id="PF01757">
    <property type="entry name" value="Acyl_transf_3"/>
    <property type="match status" value="1"/>
</dbReference>
<dbReference type="PANTHER" id="PTHR37312:SF1">
    <property type="entry name" value="MEMBRANE-BOUND ACYLTRANSFERASE YKRP-RELATED"/>
    <property type="match status" value="1"/>
</dbReference>
<evidence type="ECO:0000313" key="4">
    <source>
        <dbReference type="Proteomes" id="UP000555103"/>
    </source>
</evidence>
<dbReference type="PANTHER" id="PTHR37312">
    <property type="entry name" value="MEMBRANE-BOUND ACYLTRANSFERASE YKRP-RELATED"/>
    <property type="match status" value="1"/>
</dbReference>
<dbReference type="AlphaFoldDB" id="A0A840CH55"/>
<dbReference type="InterPro" id="IPR052734">
    <property type="entry name" value="Nod_factor_acetyltransferase"/>
</dbReference>
<keyword evidence="1" id="KW-1133">Transmembrane helix</keyword>
<dbReference type="EMBL" id="JACIEP010000002">
    <property type="protein sequence ID" value="MBB4034551.1"/>
    <property type="molecule type" value="Genomic_DNA"/>
</dbReference>
<dbReference type="Proteomes" id="UP000555103">
    <property type="component" value="Unassembled WGS sequence"/>
</dbReference>
<proteinExistence type="predicted"/>
<feature type="transmembrane region" description="Helical" evidence="1">
    <location>
        <begin position="50"/>
        <end position="70"/>
    </location>
</feature>
<protein>
    <submittedName>
        <fullName evidence="3">Fucose 4-O-acetylase-like acetyltransferase</fullName>
    </submittedName>
</protein>
<keyword evidence="4" id="KW-1185">Reference proteome</keyword>
<accession>A0A840CH55</accession>
<feature type="domain" description="Acyltransferase 3" evidence="2">
    <location>
        <begin position="11"/>
        <end position="182"/>
    </location>
</feature>
<gene>
    <name evidence="3" type="ORF">GGR21_000438</name>
</gene>
<dbReference type="InterPro" id="IPR002656">
    <property type="entry name" value="Acyl_transf_3_dom"/>
</dbReference>
<feature type="transmembrane region" description="Helical" evidence="1">
    <location>
        <begin position="82"/>
        <end position="103"/>
    </location>
</feature>
<keyword evidence="1" id="KW-0472">Membrane</keyword>
<sequence>MNTATLTRRDVYADYVKGLLIILVVMGHAIQHLRYHNPVFWDDYIYKSIYMFHMPLFIGISGYYSCFSLKRKPALSFIKERMILLLVPLITWGIMNGLFDIIAKGNTIPDKYMYIYMTIRWSYWFIWALLIYSVIFGVLKLVRLDNKYVIMVTGVLSMLVPLFFTQNVILAFTKDMFVFLFWAIYLPV</sequence>
<organism evidence="3 4">
    <name type="scientific">Dysgonomonas hofstadii</name>
    <dbReference type="NCBI Taxonomy" id="637886"/>
    <lineage>
        <taxon>Bacteria</taxon>
        <taxon>Pseudomonadati</taxon>
        <taxon>Bacteroidota</taxon>
        <taxon>Bacteroidia</taxon>
        <taxon>Bacteroidales</taxon>
        <taxon>Dysgonomonadaceae</taxon>
        <taxon>Dysgonomonas</taxon>
    </lineage>
</organism>
<dbReference type="GO" id="GO:0016747">
    <property type="term" value="F:acyltransferase activity, transferring groups other than amino-acyl groups"/>
    <property type="evidence" value="ECO:0007669"/>
    <property type="project" value="InterPro"/>
</dbReference>